<dbReference type="GO" id="GO:0016020">
    <property type="term" value="C:membrane"/>
    <property type="evidence" value="ECO:0007669"/>
    <property type="project" value="InterPro"/>
</dbReference>
<dbReference type="GO" id="GO:0003677">
    <property type="term" value="F:DNA binding"/>
    <property type="evidence" value="ECO:0007669"/>
    <property type="project" value="UniProtKB-KW"/>
</dbReference>
<keyword evidence="3" id="KW-0805">Transcription regulation</keyword>
<dbReference type="Gene3D" id="1.10.260.40">
    <property type="entry name" value="lambda repressor-like DNA-binding domains"/>
    <property type="match status" value="1"/>
</dbReference>
<name>A0AA49GKA7_9BACT</name>
<evidence type="ECO:0000256" key="4">
    <source>
        <dbReference type="ARBA" id="ARBA00023125"/>
    </source>
</evidence>
<protein>
    <submittedName>
        <fullName evidence="7">LexA family transcriptional regulator</fullName>
    </submittedName>
</protein>
<dbReference type="AlphaFoldDB" id="A0AA49GKA7"/>
<evidence type="ECO:0000256" key="3">
    <source>
        <dbReference type="ARBA" id="ARBA00023015"/>
    </source>
</evidence>
<dbReference type="InterPro" id="IPR001387">
    <property type="entry name" value="Cro/C1-type_HTH"/>
</dbReference>
<dbReference type="PANTHER" id="PTHR40661">
    <property type="match status" value="1"/>
</dbReference>
<dbReference type="Gene3D" id="2.10.109.10">
    <property type="entry name" value="Umud Fragment, subunit A"/>
    <property type="match status" value="1"/>
</dbReference>
<feature type="domain" description="HTH cro/C1-type" evidence="6">
    <location>
        <begin position="9"/>
        <end position="63"/>
    </location>
</feature>
<evidence type="ECO:0000256" key="1">
    <source>
        <dbReference type="ARBA" id="ARBA00022670"/>
    </source>
</evidence>
<reference evidence="7" key="2">
    <citation type="journal article" date="2024" name="Antonie Van Leeuwenhoek">
        <title>Roseihalotalea indica gen. nov., sp. nov., a halophilic Bacteroidetes from mesopelagic Southwest Indian Ocean with higher carbohydrate metabolic potential.</title>
        <authorList>
            <person name="Chen B."/>
            <person name="Zhang M."/>
            <person name="Lin D."/>
            <person name="Ye J."/>
            <person name="Tang K."/>
        </authorList>
    </citation>
    <scope>NUCLEOTIDE SEQUENCE</scope>
    <source>
        <strain evidence="7">TK19036</strain>
    </source>
</reference>
<evidence type="ECO:0000313" key="7">
    <source>
        <dbReference type="EMBL" id="WKN35314.1"/>
    </source>
</evidence>
<dbReference type="GO" id="GO:0004252">
    <property type="term" value="F:serine-type endopeptidase activity"/>
    <property type="evidence" value="ECO:0007669"/>
    <property type="project" value="InterPro"/>
</dbReference>
<keyword evidence="1" id="KW-0645">Protease</keyword>
<dbReference type="SUPFAM" id="SSF51306">
    <property type="entry name" value="LexA/Signal peptidase"/>
    <property type="match status" value="1"/>
</dbReference>
<keyword evidence="5" id="KW-0804">Transcription</keyword>
<dbReference type="EMBL" id="CP120682">
    <property type="protein sequence ID" value="WKN35314.1"/>
    <property type="molecule type" value="Genomic_DNA"/>
</dbReference>
<dbReference type="InterPro" id="IPR015927">
    <property type="entry name" value="Peptidase_S24_S26A/B/C"/>
</dbReference>
<dbReference type="SMART" id="SM00530">
    <property type="entry name" value="HTH_XRE"/>
    <property type="match status" value="1"/>
</dbReference>
<dbReference type="InterPro" id="IPR010982">
    <property type="entry name" value="Lambda_DNA-bd_dom_sf"/>
</dbReference>
<dbReference type="PANTHER" id="PTHR40661:SF1">
    <property type="entry name" value="HTH CRO_C1-TYPE DOMAIN-CONTAINING PROTEIN"/>
    <property type="match status" value="1"/>
</dbReference>
<dbReference type="InterPro" id="IPR036286">
    <property type="entry name" value="LexA/Signal_pep-like_sf"/>
</dbReference>
<organism evidence="7">
    <name type="scientific">Roseihalotalea indica</name>
    <dbReference type="NCBI Taxonomy" id="2867963"/>
    <lineage>
        <taxon>Bacteria</taxon>
        <taxon>Pseudomonadati</taxon>
        <taxon>Bacteroidota</taxon>
        <taxon>Cytophagia</taxon>
        <taxon>Cytophagales</taxon>
        <taxon>Catalimonadaceae</taxon>
        <taxon>Roseihalotalea</taxon>
    </lineage>
</organism>
<proteinExistence type="predicted"/>
<keyword evidence="4" id="KW-0238">DNA-binding</keyword>
<dbReference type="Pfam" id="PF00717">
    <property type="entry name" value="Peptidase_S24"/>
    <property type="match status" value="1"/>
</dbReference>
<evidence type="ECO:0000259" key="6">
    <source>
        <dbReference type="PROSITE" id="PS50943"/>
    </source>
</evidence>
<dbReference type="CDD" id="cd06529">
    <property type="entry name" value="S24_LexA-like"/>
    <property type="match status" value="1"/>
</dbReference>
<evidence type="ECO:0000256" key="2">
    <source>
        <dbReference type="ARBA" id="ARBA00022801"/>
    </source>
</evidence>
<dbReference type="SUPFAM" id="SSF47413">
    <property type="entry name" value="lambda repressor-like DNA-binding domains"/>
    <property type="match status" value="1"/>
</dbReference>
<sequence length="223" mass="25540">MTNELQLPLRDLRKERKLSQEAVAEALHIKTTTYSKIERGLIQLTLPRLYELADVFQISPQSLLTYGQSTEAKVVDSEASNNITYIPVHAQAGFLDHYVDQRNPPNGIAFSIPTFSEKDLYMISVEGDSMYPTLTPGAFIIIKEARDHSLLHWGEPYLIVTTEGRVVKRVLKHRDSSLMTLHSDNELYQPYEIKRESILSLWKIIGMVSKSFTPNRMFSVKRD</sequence>
<keyword evidence="2" id="KW-0378">Hydrolase</keyword>
<dbReference type="InterPro" id="IPR019756">
    <property type="entry name" value="Pept_S26A_signal_pept_1_Ser-AS"/>
</dbReference>
<dbReference type="CDD" id="cd00093">
    <property type="entry name" value="HTH_XRE"/>
    <property type="match status" value="1"/>
</dbReference>
<dbReference type="PROSITE" id="PS00501">
    <property type="entry name" value="SPASE_I_1"/>
    <property type="match status" value="1"/>
</dbReference>
<gene>
    <name evidence="7" type="ORF">K4G66_23330</name>
</gene>
<dbReference type="Pfam" id="PF01381">
    <property type="entry name" value="HTH_3"/>
    <property type="match status" value="1"/>
</dbReference>
<dbReference type="InterPro" id="IPR039418">
    <property type="entry name" value="LexA-like"/>
</dbReference>
<dbReference type="PROSITE" id="PS50943">
    <property type="entry name" value="HTH_CROC1"/>
    <property type="match status" value="1"/>
</dbReference>
<reference evidence="7" key="1">
    <citation type="journal article" date="2023" name="Comput. Struct. Biotechnol. J.">
        <title>Discovery of a novel marine Bacteroidetes with a rich repertoire of carbohydrate-active enzymes.</title>
        <authorList>
            <person name="Chen B."/>
            <person name="Liu G."/>
            <person name="Chen Q."/>
            <person name="Wang H."/>
            <person name="Liu L."/>
            <person name="Tang K."/>
        </authorList>
    </citation>
    <scope>NUCLEOTIDE SEQUENCE</scope>
    <source>
        <strain evidence="7">TK19036</strain>
    </source>
</reference>
<dbReference type="GO" id="GO:0006508">
    <property type="term" value="P:proteolysis"/>
    <property type="evidence" value="ECO:0007669"/>
    <property type="project" value="UniProtKB-KW"/>
</dbReference>
<evidence type="ECO:0000256" key="5">
    <source>
        <dbReference type="ARBA" id="ARBA00023163"/>
    </source>
</evidence>
<accession>A0AA49GKA7</accession>